<evidence type="ECO:0000256" key="10">
    <source>
        <dbReference type="ARBA" id="ARBA00042639"/>
    </source>
</evidence>
<dbReference type="Pfam" id="PF00578">
    <property type="entry name" value="AhpC-TSA"/>
    <property type="match status" value="1"/>
</dbReference>
<keyword evidence="3" id="KW-0575">Peroxidase</keyword>
<organism evidence="14 15">
    <name type="scientific">Fluctibacter halophilus</name>
    <dbReference type="NCBI Taxonomy" id="226011"/>
    <lineage>
        <taxon>Bacteria</taxon>
        <taxon>Pseudomonadati</taxon>
        <taxon>Pseudomonadota</taxon>
        <taxon>Gammaproteobacteria</taxon>
        <taxon>Alteromonadales</taxon>
        <taxon>Alteromonadaceae</taxon>
        <taxon>Fluctibacter</taxon>
    </lineage>
</organism>
<dbReference type="InterPro" id="IPR013766">
    <property type="entry name" value="Thioredoxin_domain"/>
</dbReference>
<dbReference type="PANTHER" id="PTHR42801:SF7">
    <property type="entry name" value="SLL1159 PROTEIN"/>
    <property type="match status" value="1"/>
</dbReference>
<dbReference type="PROSITE" id="PS51352">
    <property type="entry name" value="THIOREDOXIN_2"/>
    <property type="match status" value="1"/>
</dbReference>
<evidence type="ECO:0000256" key="9">
    <source>
        <dbReference type="ARBA" id="ARBA00038489"/>
    </source>
</evidence>
<dbReference type="EMBL" id="JAJEWP010000005">
    <property type="protein sequence ID" value="MCC2617549.1"/>
    <property type="molecule type" value="Genomic_DNA"/>
</dbReference>
<keyword evidence="5" id="KW-0560">Oxidoreductase</keyword>
<accession>A0ABS8GAD1</accession>
<keyword evidence="12" id="KW-0732">Signal</keyword>
<dbReference type="RefSeq" id="WP_229161801.1">
    <property type="nucleotide sequence ID" value="NZ_JAJEWP010000005.1"/>
</dbReference>
<protein>
    <recommendedName>
        <fullName evidence="2">thioredoxin-dependent peroxiredoxin</fullName>
        <ecNumber evidence="2">1.11.1.24</ecNumber>
    </recommendedName>
    <alternativeName>
        <fullName evidence="8">Thioredoxin peroxidase</fullName>
    </alternativeName>
    <alternativeName>
        <fullName evidence="10">Thioredoxin-dependent peroxiredoxin Bcp</fullName>
    </alternativeName>
</protein>
<evidence type="ECO:0000313" key="15">
    <source>
        <dbReference type="Proteomes" id="UP001520878"/>
    </source>
</evidence>
<evidence type="ECO:0000256" key="3">
    <source>
        <dbReference type="ARBA" id="ARBA00022559"/>
    </source>
</evidence>
<dbReference type="InterPro" id="IPR036249">
    <property type="entry name" value="Thioredoxin-like_sf"/>
</dbReference>
<evidence type="ECO:0000256" key="1">
    <source>
        <dbReference type="ARBA" id="ARBA00003330"/>
    </source>
</evidence>
<dbReference type="EC" id="1.11.1.24" evidence="2"/>
<evidence type="ECO:0000256" key="7">
    <source>
        <dbReference type="ARBA" id="ARBA00023284"/>
    </source>
</evidence>
<dbReference type="PANTHER" id="PTHR42801">
    <property type="entry name" value="THIOREDOXIN-DEPENDENT PEROXIDE REDUCTASE"/>
    <property type="match status" value="1"/>
</dbReference>
<evidence type="ECO:0000256" key="5">
    <source>
        <dbReference type="ARBA" id="ARBA00023002"/>
    </source>
</evidence>
<dbReference type="SUPFAM" id="SSF52833">
    <property type="entry name" value="Thioredoxin-like"/>
    <property type="match status" value="1"/>
</dbReference>
<evidence type="ECO:0000259" key="13">
    <source>
        <dbReference type="PROSITE" id="PS51352"/>
    </source>
</evidence>
<evidence type="ECO:0000313" key="14">
    <source>
        <dbReference type="EMBL" id="MCC2617549.1"/>
    </source>
</evidence>
<evidence type="ECO:0000256" key="12">
    <source>
        <dbReference type="SAM" id="SignalP"/>
    </source>
</evidence>
<proteinExistence type="inferred from homology"/>
<evidence type="ECO:0000256" key="4">
    <source>
        <dbReference type="ARBA" id="ARBA00022862"/>
    </source>
</evidence>
<gene>
    <name evidence="14" type="ORF">LJ739_14950</name>
</gene>
<dbReference type="CDD" id="cd02970">
    <property type="entry name" value="PRX_like2"/>
    <property type="match status" value="1"/>
</dbReference>
<evidence type="ECO:0000256" key="8">
    <source>
        <dbReference type="ARBA" id="ARBA00032824"/>
    </source>
</evidence>
<dbReference type="Proteomes" id="UP001520878">
    <property type="component" value="Unassembled WGS sequence"/>
</dbReference>
<dbReference type="InterPro" id="IPR000866">
    <property type="entry name" value="AhpC/TSA"/>
</dbReference>
<dbReference type="Gene3D" id="3.40.30.10">
    <property type="entry name" value="Glutaredoxin"/>
    <property type="match status" value="1"/>
</dbReference>
<reference evidence="14 15" key="1">
    <citation type="submission" date="2021-10" db="EMBL/GenBank/DDBJ databases">
        <title>Draft genome of Aestuariibacter halophilus JC2043.</title>
        <authorList>
            <person name="Emsley S.A."/>
            <person name="Pfannmuller K.M."/>
            <person name="Ushijima B."/>
            <person name="Saw J.H."/>
            <person name="Videau P."/>
        </authorList>
    </citation>
    <scope>NUCLEOTIDE SEQUENCE [LARGE SCALE GENOMIC DNA]</scope>
    <source>
        <strain evidence="14 15">JC2043</strain>
    </source>
</reference>
<comment type="function">
    <text evidence="1">Thiol-specific peroxidase that catalyzes the reduction of hydrogen peroxide and organic hydroperoxides to water and alcohols, respectively. Plays a role in cell protection against oxidative stress by detoxifying peroxides and as sensor of hydrogen peroxide-mediated signaling events.</text>
</comment>
<evidence type="ECO:0000256" key="2">
    <source>
        <dbReference type="ARBA" id="ARBA00013017"/>
    </source>
</evidence>
<comment type="caution">
    <text evidence="14">The sequence shown here is derived from an EMBL/GenBank/DDBJ whole genome shotgun (WGS) entry which is preliminary data.</text>
</comment>
<evidence type="ECO:0000256" key="11">
    <source>
        <dbReference type="ARBA" id="ARBA00049091"/>
    </source>
</evidence>
<keyword evidence="6" id="KW-1015">Disulfide bond</keyword>
<name>A0ABS8GAD1_9ALTE</name>
<dbReference type="InterPro" id="IPR050924">
    <property type="entry name" value="Peroxiredoxin_BCP/PrxQ"/>
</dbReference>
<feature type="signal peptide" evidence="12">
    <location>
        <begin position="1"/>
        <end position="19"/>
    </location>
</feature>
<keyword evidence="4" id="KW-0049">Antioxidant</keyword>
<keyword evidence="7" id="KW-0676">Redox-active center</keyword>
<feature type="chain" id="PRO_5045483105" description="thioredoxin-dependent peroxiredoxin" evidence="12">
    <location>
        <begin position="20"/>
        <end position="216"/>
    </location>
</feature>
<comment type="catalytic activity">
    <reaction evidence="11">
        <text>a hydroperoxide + [thioredoxin]-dithiol = an alcohol + [thioredoxin]-disulfide + H2O</text>
        <dbReference type="Rhea" id="RHEA:62620"/>
        <dbReference type="Rhea" id="RHEA-COMP:10698"/>
        <dbReference type="Rhea" id="RHEA-COMP:10700"/>
        <dbReference type="ChEBI" id="CHEBI:15377"/>
        <dbReference type="ChEBI" id="CHEBI:29950"/>
        <dbReference type="ChEBI" id="CHEBI:30879"/>
        <dbReference type="ChEBI" id="CHEBI:35924"/>
        <dbReference type="ChEBI" id="CHEBI:50058"/>
        <dbReference type="EC" id="1.11.1.24"/>
    </reaction>
</comment>
<evidence type="ECO:0000256" key="6">
    <source>
        <dbReference type="ARBA" id="ARBA00023157"/>
    </source>
</evidence>
<keyword evidence="15" id="KW-1185">Reference proteome</keyword>
<feature type="domain" description="Thioredoxin" evidence="13">
    <location>
        <begin position="35"/>
        <end position="209"/>
    </location>
</feature>
<comment type="similarity">
    <text evidence="9">Belongs to the peroxiredoxin family. BCP/PrxQ subfamily.</text>
</comment>
<sequence>MHRILLFIALCLSLSLADARERPPFAQTADEVSPLLIGQQVPTITLYNPDGAPVSLRALLLEQPAVVVFYRGGWCPYCNRQLADLKSIEPQLQALGYQILAISPETPARLREQKMATTFAAQLYSDQRLNALRGFGIGFYLDPQTTQRYEQEYQIPLTYDPDGKRPVLPAPAVYIVDQQGRVLFNYVNPNFKVRLSAELLLEAARLSDGKPIPMPQ</sequence>